<keyword evidence="5 9" id="KW-0808">Transferase</keyword>
<dbReference type="Proteomes" id="UP000184204">
    <property type="component" value="Unassembled WGS sequence"/>
</dbReference>
<name>A0A0X8VBI0_ANAPI</name>
<reference evidence="12 14" key="1">
    <citation type="journal article" date="2016" name="Genome Announc.">
        <title>Complete Genome Sequence of the Amino Acid-Fermenting Clostridium propionicum X2 (DSM 1682).</title>
        <authorList>
            <person name="Poehlein A."/>
            <person name="Schlien K."/>
            <person name="Chowdhury N.P."/>
            <person name="Gottschalk G."/>
            <person name="Buckel W."/>
            <person name="Daniel R."/>
        </authorList>
    </citation>
    <scope>NUCLEOTIDE SEQUENCE [LARGE SCALE GENOMIC DNA]</scope>
    <source>
        <strain evidence="12 14">X2</strain>
    </source>
</reference>
<evidence type="ECO:0000256" key="1">
    <source>
        <dbReference type="ARBA" id="ARBA00001286"/>
    </source>
</evidence>
<dbReference type="InterPro" id="IPR001497">
    <property type="entry name" value="MethylDNA_cys_MeTrfase_AS"/>
</dbReference>
<reference evidence="15" key="4">
    <citation type="submission" date="2016-11" db="EMBL/GenBank/DDBJ databases">
        <authorList>
            <person name="Jaros S."/>
            <person name="Januszkiewicz K."/>
            <person name="Wedrychowicz H."/>
        </authorList>
    </citation>
    <scope>NUCLEOTIDE SEQUENCE [LARGE SCALE GENOMIC DNA]</scope>
    <source>
        <strain evidence="15">DSM 1682</strain>
    </source>
</reference>
<evidence type="ECO:0000256" key="9">
    <source>
        <dbReference type="HAMAP-Rule" id="MF_00772"/>
    </source>
</evidence>
<dbReference type="EMBL" id="CP014223">
    <property type="protein sequence ID" value="AMJ39797.1"/>
    <property type="molecule type" value="Genomic_DNA"/>
</dbReference>
<keyword evidence="7 9" id="KW-0234">DNA repair</keyword>
<proteinExistence type="inferred from homology"/>
<dbReference type="CDD" id="cd06445">
    <property type="entry name" value="ATase"/>
    <property type="match status" value="1"/>
</dbReference>
<evidence type="ECO:0000256" key="5">
    <source>
        <dbReference type="ARBA" id="ARBA00022679"/>
    </source>
</evidence>
<dbReference type="Pfam" id="PF02870">
    <property type="entry name" value="Methyltransf_1N"/>
    <property type="match status" value="1"/>
</dbReference>
<feature type="active site" description="Nucleophile; methyl group acceptor" evidence="9">
    <location>
        <position position="123"/>
    </location>
</feature>
<comment type="catalytic activity">
    <reaction evidence="1 9">
        <text>a 4-O-methyl-thymidine in DNA + L-cysteinyl-[protein] = a thymidine in DNA + S-methyl-L-cysteinyl-[protein]</text>
        <dbReference type="Rhea" id="RHEA:53428"/>
        <dbReference type="Rhea" id="RHEA-COMP:10131"/>
        <dbReference type="Rhea" id="RHEA-COMP:10132"/>
        <dbReference type="Rhea" id="RHEA-COMP:13555"/>
        <dbReference type="Rhea" id="RHEA-COMP:13556"/>
        <dbReference type="ChEBI" id="CHEBI:29950"/>
        <dbReference type="ChEBI" id="CHEBI:82612"/>
        <dbReference type="ChEBI" id="CHEBI:137386"/>
        <dbReference type="ChEBI" id="CHEBI:137387"/>
        <dbReference type="EC" id="2.1.1.63"/>
    </reaction>
</comment>
<dbReference type="InterPro" id="IPR036631">
    <property type="entry name" value="MGMT_N_sf"/>
</dbReference>
<dbReference type="HAMAP" id="MF_00772">
    <property type="entry name" value="OGT"/>
    <property type="match status" value="1"/>
</dbReference>
<dbReference type="SUPFAM" id="SSF53155">
    <property type="entry name" value="Methylated DNA-protein cysteine methyltransferase domain"/>
    <property type="match status" value="1"/>
</dbReference>
<dbReference type="PANTHER" id="PTHR10815:SF5">
    <property type="entry name" value="METHYLATED-DNA--PROTEIN-CYSTEINE METHYLTRANSFERASE"/>
    <property type="match status" value="1"/>
</dbReference>
<evidence type="ECO:0000313" key="15">
    <source>
        <dbReference type="Proteomes" id="UP000184204"/>
    </source>
</evidence>
<dbReference type="SUPFAM" id="SSF46767">
    <property type="entry name" value="Methylated DNA-protein cysteine methyltransferase, C-terminal domain"/>
    <property type="match status" value="1"/>
</dbReference>
<dbReference type="PANTHER" id="PTHR10815">
    <property type="entry name" value="METHYLATED-DNA--PROTEIN-CYSTEINE METHYLTRANSFERASE"/>
    <property type="match status" value="1"/>
</dbReference>
<dbReference type="InterPro" id="IPR036217">
    <property type="entry name" value="MethylDNA_cys_MeTrfase_DNAb"/>
</dbReference>
<evidence type="ECO:0000313" key="12">
    <source>
        <dbReference type="EMBL" id="AMJ39797.1"/>
    </source>
</evidence>
<dbReference type="Pfam" id="PF01035">
    <property type="entry name" value="DNA_binding_1"/>
    <property type="match status" value="1"/>
</dbReference>
<feature type="domain" description="Methylated-DNA-[protein]-cysteine S-methyltransferase DNA binding" evidence="10">
    <location>
        <begin position="72"/>
        <end position="151"/>
    </location>
</feature>
<dbReference type="PROSITE" id="PS00374">
    <property type="entry name" value="MGMT"/>
    <property type="match status" value="1"/>
</dbReference>
<gene>
    <name evidence="12" type="primary">ogt_1</name>
    <name evidence="12" type="ORF">CPRO_01730</name>
    <name evidence="13" type="ORF">SAMN02745151_00181</name>
</gene>
<evidence type="ECO:0000313" key="13">
    <source>
        <dbReference type="EMBL" id="SHE28410.1"/>
    </source>
</evidence>
<dbReference type="EC" id="2.1.1.63" evidence="9"/>
<accession>A0A0X8VBI0</accession>
<dbReference type="KEGG" id="cpro:CPRO_01730"/>
<organism evidence="13 15">
    <name type="scientific">Anaerotignum propionicum DSM 1682</name>
    <dbReference type="NCBI Taxonomy" id="991789"/>
    <lineage>
        <taxon>Bacteria</taxon>
        <taxon>Bacillati</taxon>
        <taxon>Bacillota</taxon>
        <taxon>Clostridia</taxon>
        <taxon>Lachnospirales</taxon>
        <taxon>Anaerotignaceae</taxon>
        <taxon>Anaerotignum</taxon>
    </lineage>
</organism>
<dbReference type="InterPro" id="IPR008332">
    <property type="entry name" value="MethylG_MeTrfase_N"/>
</dbReference>
<comment type="miscellaneous">
    <text evidence="9">This enzyme catalyzes only one turnover and therefore is not strictly catalytic. According to one definition, an enzyme is a biocatalyst that acts repeatedly and over many reaction cycles.</text>
</comment>
<dbReference type="AlphaFoldDB" id="A0A0X8VBI0"/>
<comment type="similarity">
    <text evidence="2 9">Belongs to the MGMT family.</text>
</comment>
<dbReference type="InterPro" id="IPR014048">
    <property type="entry name" value="MethylDNA_cys_MeTrfase_DNA-bd"/>
</dbReference>
<evidence type="ECO:0000313" key="14">
    <source>
        <dbReference type="Proteomes" id="UP000068026"/>
    </source>
</evidence>
<keyword evidence="14" id="KW-1185">Reference proteome</keyword>
<dbReference type="Gene3D" id="3.30.160.70">
    <property type="entry name" value="Methylated DNA-protein cysteine methyltransferase domain"/>
    <property type="match status" value="1"/>
</dbReference>
<keyword evidence="4 9" id="KW-0489">Methyltransferase</keyword>
<evidence type="ECO:0000256" key="8">
    <source>
        <dbReference type="ARBA" id="ARBA00049348"/>
    </source>
</evidence>
<dbReference type="GO" id="GO:0003908">
    <property type="term" value="F:methylated-DNA-[protein]-cysteine S-methyltransferase activity"/>
    <property type="evidence" value="ECO:0007669"/>
    <property type="project" value="UniProtKB-UniRule"/>
</dbReference>
<dbReference type="Gene3D" id="1.10.10.10">
    <property type="entry name" value="Winged helix-like DNA-binding domain superfamily/Winged helix DNA-binding domain"/>
    <property type="match status" value="1"/>
</dbReference>
<comment type="function">
    <text evidence="9">Involved in the cellular defense against the biological effects of O6-methylguanine (O6-MeG) and O4-methylthymine (O4-MeT) in DNA. Repairs the methylated nucleobase in DNA by stoichiometrically transferring the methyl group to a cysteine residue in the enzyme. This is a suicide reaction: the enzyme is irreversibly inactivated.</text>
</comment>
<sequence>MEKIHFYHSPVGLLVLGEEDGFLTRVSFHKGINTPYIIESTPLLEKTEKQLKEYFKGERIAFDVPLRPMGTDFQKKVWKALQSIPYGSTASYGDIARQVGTEKAFRAVGMANNKNPLAIVIPCHRVIGSDGKLVGYGGGLENKVFLLSHETKYRK</sequence>
<feature type="domain" description="Methylguanine DNA methyltransferase ribonuclease-like" evidence="11">
    <location>
        <begin position="5"/>
        <end position="68"/>
    </location>
</feature>
<evidence type="ECO:0000256" key="4">
    <source>
        <dbReference type="ARBA" id="ARBA00022603"/>
    </source>
</evidence>
<comment type="subcellular location">
    <subcellularLocation>
        <location evidence="9">Cytoplasm</location>
    </subcellularLocation>
</comment>
<dbReference type="FunFam" id="1.10.10.10:FF:000214">
    <property type="entry name" value="Methylated-DNA--protein-cysteine methyltransferase"/>
    <property type="match status" value="1"/>
</dbReference>
<protein>
    <recommendedName>
        <fullName evidence="9">Methylated-DNA--protein-cysteine methyltransferase</fullName>
        <ecNumber evidence="9">2.1.1.63</ecNumber>
    </recommendedName>
    <alternativeName>
        <fullName evidence="9">6-O-methylguanine-DNA methyltransferase</fullName>
        <shortName evidence="9">MGMT</shortName>
    </alternativeName>
    <alternativeName>
        <fullName evidence="9">O-6-methylguanine-DNA-alkyltransferase</fullName>
    </alternativeName>
</protein>
<dbReference type="InterPro" id="IPR036388">
    <property type="entry name" value="WH-like_DNA-bd_sf"/>
</dbReference>
<keyword evidence="3 9" id="KW-0963">Cytoplasm</keyword>
<reference evidence="14" key="2">
    <citation type="submission" date="2016-01" db="EMBL/GenBank/DDBJ databases">
        <authorList>
            <person name="Poehlein A."/>
            <person name="Schlien K."/>
            <person name="Gottschalk G."/>
            <person name="Buckel W."/>
            <person name="Daniel R."/>
        </authorList>
    </citation>
    <scope>NUCLEOTIDE SEQUENCE [LARGE SCALE GENOMIC DNA]</scope>
    <source>
        <strain evidence="14">X2</strain>
    </source>
</reference>
<evidence type="ECO:0000256" key="7">
    <source>
        <dbReference type="ARBA" id="ARBA00023204"/>
    </source>
</evidence>
<dbReference type="RefSeq" id="WP_066053565.1">
    <property type="nucleotide sequence ID" value="NZ_CP014223.1"/>
</dbReference>
<dbReference type="GO" id="GO:0006307">
    <property type="term" value="P:DNA alkylation repair"/>
    <property type="evidence" value="ECO:0007669"/>
    <property type="project" value="UniProtKB-UniRule"/>
</dbReference>
<dbReference type="NCBIfam" id="TIGR00589">
    <property type="entry name" value="ogt"/>
    <property type="match status" value="1"/>
</dbReference>
<dbReference type="InterPro" id="IPR023546">
    <property type="entry name" value="MGMT"/>
</dbReference>
<evidence type="ECO:0000256" key="3">
    <source>
        <dbReference type="ARBA" id="ARBA00022490"/>
    </source>
</evidence>
<evidence type="ECO:0000259" key="10">
    <source>
        <dbReference type="Pfam" id="PF01035"/>
    </source>
</evidence>
<dbReference type="GO" id="GO:0032259">
    <property type="term" value="P:methylation"/>
    <property type="evidence" value="ECO:0007669"/>
    <property type="project" value="UniProtKB-KW"/>
</dbReference>
<evidence type="ECO:0000259" key="11">
    <source>
        <dbReference type="Pfam" id="PF02870"/>
    </source>
</evidence>
<reference evidence="13" key="3">
    <citation type="submission" date="2016-11" db="EMBL/GenBank/DDBJ databases">
        <authorList>
            <person name="Varghese N."/>
            <person name="Submissions S."/>
        </authorList>
    </citation>
    <scope>NUCLEOTIDE SEQUENCE</scope>
    <source>
        <strain evidence="13">DSM 1682</strain>
    </source>
</reference>
<dbReference type="Proteomes" id="UP000068026">
    <property type="component" value="Chromosome"/>
</dbReference>
<evidence type="ECO:0000256" key="2">
    <source>
        <dbReference type="ARBA" id="ARBA00008711"/>
    </source>
</evidence>
<evidence type="ECO:0000256" key="6">
    <source>
        <dbReference type="ARBA" id="ARBA00022763"/>
    </source>
</evidence>
<keyword evidence="6 9" id="KW-0227">DNA damage</keyword>
<comment type="catalytic activity">
    <reaction evidence="8 9">
        <text>a 6-O-methyl-2'-deoxyguanosine in DNA + L-cysteinyl-[protein] = S-methyl-L-cysteinyl-[protein] + a 2'-deoxyguanosine in DNA</text>
        <dbReference type="Rhea" id="RHEA:24000"/>
        <dbReference type="Rhea" id="RHEA-COMP:10131"/>
        <dbReference type="Rhea" id="RHEA-COMP:10132"/>
        <dbReference type="Rhea" id="RHEA-COMP:11367"/>
        <dbReference type="Rhea" id="RHEA-COMP:11368"/>
        <dbReference type="ChEBI" id="CHEBI:29950"/>
        <dbReference type="ChEBI" id="CHEBI:82612"/>
        <dbReference type="ChEBI" id="CHEBI:85445"/>
        <dbReference type="ChEBI" id="CHEBI:85448"/>
        <dbReference type="EC" id="2.1.1.63"/>
    </reaction>
</comment>
<dbReference type="EMBL" id="FQUA01000001">
    <property type="protein sequence ID" value="SHE28410.1"/>
    <property type="molecule type" value="Genomic_DNA"/>
</dbReference>
<dbReference type="GO" id="GO:0005737">
    <property type="term" value="C:cytoplasm"/>
    <property type="evidence" value="ECO:0007669"/>
    <property type="project" value="UniProtKB-SubCell"/>
</dbReference>